<dbReference type="Proteomes" id="UP000219901">
    <property type="component" value="Unassembled WGS sequence"/>
</dbReference>
<reference evidence="6 7" key="1">
    <citation type="journal article" date="2017" name="Front. Microbiol.">
        <title>New Insights into the Diversity of the Genus Faecalibacterium.</title>
        <authorList>
            <person name="Benevides L."/>
            <person name="Burman S."/>
            <person name="Martin R."/>
            <person name="Robert V."/>
            <person name="Thomas M."/>
            <person name="Miquel S."/>
            <person name="Chain F."/>
            <person name="Sokol H."/>
            <person name="Bermudez-Humaran L.G."/>
            <person name="Morrison M."/>
            <person name="Langella P."/>
            <person name="Azevedo V.A."/>
            <person name="Chatel J.M."/>
            <person name="Soares S."/>
        </authorList>
    </citation>
    <scope>NUCLEOTIDE SEQUENCE [LARGE SCALE GENOMIC DNA]</scope>
    <source>
        <strain evidence="6 7">CNCM I 4546</strain>
    </source>
</reference>
<evidence type="ECO:0000259" key="4">
    <source>
        <dbReference type="PROSITE" id="PS50110"/>
    </source>
</evidence>
<dbReference type="InterPro" id="IPR007492">
    <property type="entry name" value="LytTR_DNA-bd_dom"/>
</dbReference>
<keyword evidence="6" id="KW-0238">DNA-binding</keyword>
<organism evidence="6 7">
    <name type="scientific">Faecalibacterium prausnitzii</name>
    <dbReference type="NCBI Taxonomy" id="853"/>
    <lineage>
        <taxon>Bacteria</taxon>
        <taxon>Bacillati</taxon>
        <taxon>Bacillota</taxon>
        <taxon>Clostridia</taxon>
        <taxon>Eubacteriales</taxon>
        <taxon>Oscillospiraceae</taxon>
        <taxon>Faecalibacterium</taxon>
    </lineage>
</organism>
<dbReference type="Gene3D" id="2.40.50.1020">
    <property type="entry name" value="LytTr DNA-binding domain"/>
    <property type="match status" value="1"/>
</dbReference>
<dbReference type="SUPFAM" id="SSF52172">
    <property type="entry name" value="CheY-like"/>
    <property type="match status" value="1"/>
</dbReference>
<dbReference type="PANTHER" id="PTHR37299:SF1">
    <property type="entry name" value="STAGE 0 SPORULATION PROTEIN A HOMOLOG"/>
    <property type="match status" value="1"/>
</dbReference>
<dbReference type="Pfam" id="PF04397">
    <property type="entry name" value="LytTR"/>
    <property type="match status" value="1"/>
</dbReference>
<dbReference type="RefSeq" id="WP_097783078.1">
    <property type="nucleotide sequence ID" value="NZ_NMTV01000045.1"/>
</dbReference>
<dbReference type="GO" id="GO:0003677">
    <property type="term" value="F:DNA binding"/>
    <property type="evidence" value="ECO:0007669"/>
    <property type="project" value="UniProtKB-KW"/>
</dbReference>
<evidence type="ECO:0000256" key="2">
    <source>
        <dbReference type="ARBA" id="ARBA00024867"/>
    </source>
</evidence>
<feature type="domain" description="Response regulatory" evidence="4">
    <location>
        <begin position="3"/>
        <end position="120"/>
    </location>
</feature>
<dbReference type="SMART" id="SM00850">
    <property type="entry name" value="LytTR"/>
    <property type="match status" value="1"/>
</dbReference>
<accession>A0A2A7A0G9</accession>
<keyword evidence="3" id="KW-0597">Phosphoprotein</keyword>
<gene>
    <name evidence="6" type="ORF">CGS55_07155</name>
</gene>
<evidence type="ECO:0000313" key="6">
    <source>
        <dbReference type="EMBL" id="PDX72553.1"/>
    </source>
</evidence>
<dbReference type="InterPro" id="IPR046947">
    <property type="entry name" value="LytR-like"/>
</dbReference>
<evidence type="ECO:0000313" key="7">
    <source>
        <dbReference type="Proteomes" id="UP000219901"/>
    </source>
</evidence>
<dbReference type="PROSITE" id="PS50110">
    <property type="entry name" value="RESPONSE_REGULATORY"/>
    <property type="match status" value="1"/>
</dbReference>
<dbReference type="InterPro" id="IPR001789">
    <property type="entry name" value="Sig_transdc_resp-reg_receiver"/>
</dbReference>
<proteinExistence type="predicted"/>
<dbReference type="PANTHER" id="PTHR37299">
    <property type="entry name" value="TRANSCRIPTIONAL REGULATOR-RELATED"/>
    <property type="match status" value="1"/>
</dbReference>
<evidence type="ECO:0000256" key="3">
    <source>
        <dbReference type="PROSITE-ProRule" id="PRU00169"/>
    </source>
</evidence>
<evidence type="ECO:0000256" key="1">
    <source>
        <dbReference type="ARBA" id="ARBA00018672"/>
    </source>
</evidence>
<dbReference type="GO" id="GO:0000156">
    <property type="term" value="F:phosphorelay response regulator activity"/>
    <property type="evidence" value="ECO:0007669"/>
    <property type="project" value="InterPro"/>
</dbReference>
<name>A0A2A7A0G9_9FIRM</name>
<dbReference type="InterPro" id="IPR011006">
    <property type="entry name" value="CheY-like_superfamily"/>
</dbReference>
<protein>
    <recommendedName>
        <fullName evidence="1">Stage 0 sporulation protein A homolog</fullName>
    </recommendedName>
</protein>
<dbReference type="PROSITE" id="PS50930">
    <property type="entry name" value="HTH_LYTTR"/>
    <property type="match status" value="1"/>
</dbReference>
<dbReference type="Pfam" id="PF00072">
    <property type="entry name" value="Response_reg"/>
    <property type="match status" value="1"/>
</dbReference>
<feature type="modified residue" description="4-aspartylphosphate" evidence="3">
    <location>
        <position position="57"/>
    </location>
</feature>
<dbReference type="Gene3D" id="3.40.50.2300">
    <property type="match status" value="1"/>
</dbReference>
<comment type="caution">
    <text evidence="6">The sequence shown here is derived from an EMBL/GenBank/DDBJ whole genome shotgun (WGS) entry which is preliminary data.</text>
</comment>
<dbReference type="EMBL" id="NMTV01000045">
    <property type="protein sequence ID" value="PDX72553.1"/>
    <property type="molecule type" value="Genomic_DNA"/>
</dbReference>
<dbReference type="AlphaFoldDB" id="A0A2A7A0G9"/>
<dbReference type="SMART" id="SM00448">
    <property type="entry name" value="REC"/>
    <property type="match status" value="1"/>
</dbReference>
<sequence length="234" mass="26977">MFNIAVVEDNDQDVKTIINLLTRYASKNQLEFRITRHPDALKLINAYKSNYDLIFMDIEMPHMTGMEAAKAIRRMDHGVSLVFVTNMAQYAVEGYAVEAFDYILKPVNDFALDLKLNRIMAHVGSTVGERIVIRTEGETIGLQVRKIYYVEVDGHYLNWHTRDQVYRSLGTLKSIDQQLPKSFCAISRWHVVNMQYVRSVVGDDVLVEEENLHIGRSYKQKFLQAYAEYMVGGT</sequence>
<feature type="domain" description="HTH LytTR-type" evidence="5">
    <location>
        <begin position="131"/>
        <end position="228"/>
    </location>
</feature>
<evidence type="ECO:0000259" key="5">
    <source>
        <dbReference type="PROSITE" id="PS50930"/>
    </source>
</evidence>
<comment type="function">
    <text evidence="2">May play the central regulatory role in sporulation. It may be an element of the effector pathway responsible for the activation of sporulation genes in response to nutritional stress. Spo0A may act in concert with spo0H (a sigma factor) to control the expression of some genes that are critical to the sporulation process.</text>
</comment>